<reference evidence="1" key="2">
    <citation type="journal article" date="2016" name="Mol. Ecol.">
        <title>Population genomics of the filarial nematode parasite Wuchereria bancrofti from mosquitoes.</title>
        <authorList>
            <person name="Small S.T."/>
            <person name="Reimer L.J."/>
            <person name="Tisch D.J."/>
            <person name="King C.L."/>
            <person name="Christensen B.M."/>
            <person name="Siba P.M."/>
            <person name="Kazura J.W."/>
            <person name="Serre D."/>
            <person name="Zimmerman P.A."/>
        </authorList>
    </citation>
    <scope>NUCLEOTIDE SEQUENCE</scope>
    <source>
        <strain evidence="1">pt0022</strain>
    </source>
</reference>
<dbReference type="Proteomes" id="UP000093561">
    <property type="component" value="Unassembled WGS sequence"/>
</dbReference>
<dbReference type="WBParaSite" id="mrna-Wban_02342">
    <property type="protein sequence ID" value="mrna-Wban_02342"/>
    <property type="gene ID" value="Wban_02342"/>
</dbReference>
<dbReference type="AlphaFoldDB" id="A0AAF5PLA0"/>
<reference evidence="1" key="1">
    <citation type="submission" date="2015-03" db="EMBL/GenBank/DDBJ databases">
        <title>Wuchereria bancrofti Genome Sequencing Papua New Guinea Strain.</title>
        <authorList>
            <person name="Small S.T."/>
            <person name="Serre D."/>
            <person name="Zimmerman P.A."/>
        </authorList>
    </citation>
    <scope>NUCLEOTIDE SEQUENCE [LARGE SCALE GENOMIC DNA]</scope>
    <source>
        <strain evidence="1">pt0022</strain>
    </source>
</reference>
<accession>A0AAF5PLA0</accession>
<protein>
    <submittedName>
        <fullName evidence="2">Uncharacterized protein</fullName>
    </submittedName>
</protein>
<evidence type="ECO:0000313" key="1">
    <source>
        <dbReference type="Proteomes" id="UP000093561"/>
    </source>
</evidence>
<name>A0AAF5PLA0_WUCBA</name>
<proteinExistence type="predicted"/>
<reference evidence="2" key="3">
    <citation type="submission" date="2024-02" db="UniProtKB">
        <authorList>
            <consortium name="WormBaseParasite"/>
        </authorList>
    </citation>
    <scope>IDENTIFICATION</scope>
    <source>
        <strain evidence="2">pt0022</strain>
    </source>
</reference>
<sequence>MNSYSRNYARVWYETFRLVKSDPVEHCRIQRETND</sequence>
<organism evidence="1 2">
    <name type="scientific">Wuchereria bancrofti</name>
    <dbReference type="NCBI Taxonomy" id="6293"/>
    <lineage>
        <taxon>Eukaryota</taxon>
        <taxon>Metazoa</taxon>
        <taxon>Ecdysozoa</taxon>
        <taxon>Nematoda</taxon>
        <taxon>Chromadorea</taxon>
        <taxon>Rhabditida</taxon>
        <taxon>Spirurina</taxon>
        <taxon>Spiruromorpha</taxon>
        <taxon>Filarioidea</taxon>
        <taxon>Onchocercidae</taxon>
        <taxon>Wuchereria</taxon>
    </lineage>
</organism>
<evidence type="ECO:0000313" key="2">
    <source>
        <dbReference type="WBParaSite" id="mrna-Wban_02342"/>
    </source>
</evidence>